<proteinExistence type="inferred from homology"/>
<dbReference type="Pfam" id="PF00648">
    <property type="entry name" value="Peptidase_C2"/>
    <property type="match status" value="2"/>
</dbReference>
<dbReference type="PANTHER" id="PTHR10183:SF425">
    <property type="entry name" value="CALPAIN-5"/>
    <property type="match status" value="1"/>
</dbReference>
<dbReference type="GO" id="GO:0008324">
    <property type="term" value="F:monoatomic cation transmembrane transporter activity"/>
    <property type="evidence" value="ECO:0007669"/>
    <property type="project" value="InterPro"/>
</dbReference>
<dbReference type="GO" id="GO:0004198">
    <property type="term" value="F:calcium-dependent cysteine-type endopeptidase activity"/>
    <property type="evidence" value="ECO:0007669"/>
    <property type="project" value="InterPro"/>
</dbReference>
<sequence length="1600" mass="181091">MECRASNRKFRDSDFDLEKDRNICLHGIYDEKPYDPSDVQRVSEIFKDPQFFVDGADSNDIVQGAIGDCWFVSALATLSTAEALLEQCCPARDEEVGVYGFIFFRDKAWETVIIDDYLYTSIPKFEELKASERELYHNDKQLYNNSARKNGKGLYFGKSATDEETWVPLIEKAYAKLHGCYYALSGGYSNEGVEDLTGGISTYVAVRDIFDTDRFWSEELLKANIDRLFGCSYKSLDGTRSGDDDIKINGLIGGHAYSVLRAVEHKGKRFVVIRNPWGEGEWTGPWADGSKEWTPEWLEAIPVLGHMFGDDGQFVMEYKDFLECWDHISRNLLLDSSWVMSCQWLHVRTKVPFRPGSYGDVSFTFSLPESTPAIIVLSQIDKRYFEPIPGRCAWRFEFVLFKEGQKEPIGKSSHTRVEPRSVNLEIELEAGDYVVHVRLDRREVREQGYLKEIEEEKPQRAMIRVFKERAKGRSLAANYNAKPEVKRLPQPLSNFAGRSLATAESEEESTDDEESSSEEEEEEKEDKEEVELKVSDLNSIFLGLKVYTHEDAPASTRIDIIAFLVTPNSHLPCKWDSPERHGLSFSLRLTSFSFSWNWALIVGSHSGQFPYAQVCPLAFTRVEQISNAVFVDSDVVSLIVALYAIKLTAKNATDSRYSYGWHRAEILAALTNGVFLLAICVSIFLEAIQRFATKPEVGNPRLIVIVGAWGLLSNMVGLFLFHEHGHSHSHSTPPNAALTELRDKHEDTVMSRTPIRTSDELQRSRSRTSSSLYGHPAATRAALVQTAEEIAAGPSSEPPIEMRSQVRMPSSPTHRGDHSHSHGHSHGSMNMRGILLHVAGDALTNIGVIATGLIIWLTNWSFKIYFDPMISLVIAIIICASAVPLVRSTSLILLQGVPRHVSLDDVRSAILAVDGVLSVHELHVWQLSESKTVASVHVLASPSHDFMPVAAQIRNALHHHGIHSSTIQPEYNGNGTSSEEGSCLIVCPKDENCNPQENACCRDDWSPQLNMGEKDKISRTPKRGKSSKKKSKPYKEYTQRKQDFAIVITDELDAAAAACKLEVERISRECRASNQKFRDLDFDLEKYKEACLYGIYPEDDHDEEYDPSDVQRVTEIFKEPQFFVDGRDEEVGVYGFVFFRDKGWVHVIIDDYLYTSIPKFEELKASEKELYHNDKQLYNNSARKNGKGLYFAKSAVDGETWAPLIEKAYAKLHGCYSALSGGYSNEAVEDMTGGFSTVIYAKDIFDTDRFWTEELLQANIDRVFGCVFMGLSSRRNSDRDIRVHGLIGGHAYSVLRAVEYKGKRFVVVRNPWGESEWTGPWSDGSKEWTPEWLEALPVLGHIFGDDGQFVMEYKDFLECWQQIDRTLILDPSWVMSTQWLHVRVKSPFRIGSYGDVSFTFSLPEQSRTLIVLSLLDERYYQPISGRCAWKLGFVLYKEGKKEPIGKSYYSPWESRSVNLEIDKLEGGDYVVHVQLDRREYRTEGYMKAIREDNPTRALVRAISDRAKARSLAANFNNTHESKLLPVPISSIAGRSLAAEVEEEEKQQDDDDEHTTSDEDSDEEEEGPKVSEMLSVFLGLKVYIHEDAPASVSGQLCTRKK</sequence>
<dbReference type="InterPro" id="IPR000169">
    <property type="entry name" value="Pept_cys_AS"/>
</dbReference>
<dbReference type="InterPro" id="IPR058533">
    <property type="entry name" value="Cation_efflux_TM"/>
</dbReference>
<keyword evidence="8" id="KW-0378">Hydrolase</keyword>
<evidence type="ECO:0000256" key="5">
    <source>
        <dbReference type="ARBA" id="ARBA00022989"/>
    </source>
</evidence>
<dbReference type="PROSITE" id="PS50203">
    <property type="entry name" value="CALPAIN_CAT"/>
    <property type="match status" value="2"/>
</dbReference>
<dbReference type="InterPro" id="IPR001300">
    <property type="entry name" value="Peptidase_C2_calpain_cat"/>
</dbReference>
<evidence type="ECO:0000256" key="6">
    <source>
        <dbReference type="ARBA" id="ARBA00023136"/>
    </source>
</evidence>
<evidence type="ECO:0000313" key="13">
    <source>
        <dbReference type="Proteomes" id="UP000054988"/>
    </source>
</evidence>
<feature type="transmembrane region" description="Helical" evidence="10">
    <location>
        <begin position="869"/>
        <end position="886"/>
    </location>
</feature>
<dbReference type="SUPFAM" id="SSF160240">
    <property type="entry name" value="Cation efflux protein cytoplasmic domain-like"/>
    <property type="match status" value="1"/>
</dbReference>
<dbReference type="InterPro" id="IPR002524">
    <property type="entry name" value="Cation_efflux"/>
</dbReference>
<keyword evidence="4 10" id="KW-0812">Transmembrane</keyword>
<dbReference type="EMBL" id="LATX01002395">
    <property type="protein sequence ID" value="KTB30136.1"/>
    <property type="molecule type" value="Genomic_DNA"/>
</dbReference>
<dbReference type="NCBIfam" id="TIGR01297">
    <property type="entry name" value="CDF"/>
    <property type="match status" value="1"/>
</dbReference>
<dbReference type="PRINTS" id="PR00704">
    <property type="entry name" value="CALPAIN"/>
</dbReference>
<dbReference type="SUPFAM" id="SSF54001">
    <property type="entry name" value="Cysteine proteinases"/>
    <property type="match status" value="2"/>
</dbReference>
<feature type="domain" description="Calpain catalytic" evidence="11">
    <location>
        <begin position="40"/>
        <end position="334"/>
    </location>
</feature>
<reference evidence="12 13" key="1">
    <citation type="submission" date="2015-12" db="EMBL/GenBank/DDBJ databases">
        <title>Draft genome sequence of Moniliophthora roreri, the causal agent of frosty pod rot of cacao.</title>
        <authorList>
            <person name="Aime M.C."/>
            <person name="Diaz-Valderrama J.R."/>
            <person name="Kijpornyongpan T."/>
            <person name="Phillips-Mora W."/>
        </authorList>
    </citation>
    <scope>NUCLEOTIDE SEQUENCE [LARGE SCALE GENOMIC DNA]</scope>
    <source>
        <strain evidence="12 13">MCA 2952</strain>
    </source>
</reference>
<keyword evidence="8" id="KW-0788">Thiol protease</keyword>
<dbReference type="GO" id="GO:0006508">
    <property type="term" value="P:proteolysis"/>
    <property type="evidence" value="ECO:0007669"/>
    <property type="project" value="UniProtKB-KW"/>
</dbReference>
<dbReference type="Gene3D" id="1.20.1510.10">
    <property type="entry name" value="Cation efflux protein transmembrane domain"/>
    <property type="match status" value="2"/>
</dbReference>
<evidence type="ECO:0000313" key="12">
    <source>
        <dbReference type="EMBL" id="KTB30136.1"/>
    </source>
</evidence>
<keyword evidence="5 10" id="KW-1133">Transmembrane helix</keyword>
<keyword evidence="8" id="KW-0645">Protease</keyword>
<dbReference type="SUPFAM" id="SSF161111">
    <property type="entry name" value="Cation efflux protein transmembrane domain-like"/>
    <property type="match status" value="1"/>
</dbReference>
<dbReference type="InterPro" id="IPR027470">
    <property type="entry name" value="Cation_efflux_CTD"/>
</dbReference>
<evidence type="ECO:0000256" key="10">
    <source>
        <dbReference type="SAM" id="Phobius"/>
    </source>
</evidence>
<feature type="region of interest" description="Disordered" evidence="9">
    <location>
        <begin position="745"/>
        <end position="774"/>
    </location>
</feature>
<feature type="region of interest" description="Disordered" evidence="9">
    <location>
        <begin position="499"/>
        <end position="531"/>
    </location>
</feature>
<feature type="compositionally biased region" description="Acidic residues" evidence="9">
    <location>
        <begin position="504"/>
        <end position="529"/>
    </location>
</feature>
<feature type="compositionally biased region" description="Basic residues" evidence="9">
    <location>
        <begin position="1019"/>
        <end position="1032"/>
    </location>
</feature>
<evidence type="ECO:0000256" key="8">
    <source>
        <dbReference type="PROSITE-ProRule" id="PRU00239"/>
    </source>
</evidence>
<dbReference type="CDD" id="cd00044">
    <property type="entry name" value="CysPc"/>
    <property type="match status" value="1"/>
</dbReference>
<feature type="active site" evidence="7 8">
    <location>
        <position position="69"/>
    </location>
</feature>
<dbReference type="Pfam" id="PF01545">
    <property type="entry name" value="Cation_efflux"/>
    <property type="match status" value="1"/>
</dbReference>
<comment type="caution">
    <text evidence="12">The sequence shown here is derived from an EMBL/GenBank/DDBJ whole genome shotgun (WGS) entry which is preliminary data.</text>
</comment>
<name>A0A0W0F1I8_MONRR</name>
<dbReference type="GO" id="GO:0030003">
    <property type="term" value="P:intracellular monoatomic cation homeostasis"/>
    <property type="evidence" value="ECO:0007669"/>
    <property type="project" value="UniProtKB-ARBA"/>
</dbReference>
<dbReference type="InterPro" id="IPR027469">
    <property type="entry name" value="Cation_efflux_TMD_sf"/>
</dbReference>
<feature type="active site" evidence="7 8">
    <location>
        <position position="275"/>
    </location>
</feature>
<comment type="similarity">
    <text evidence="2">Belongs to the peptidase C2 family.</text>
</comment>
<dbReference type="PROSITE" id="PS00139">
    <property type="entry name" value="THIOL_PROTEASE_CYS"/>
    <property type="match status" value="1"/>
</dbReference>
<dbReference type="InterPro" id="IPR022684">
    <property type="entry name" value="Calpain_cysteine_protease"/>
</dbReference>
<evidence type="ECO:0000256" key="9">
    <source>
        <dbReference type="SAM" id="MobiDB-lite"/>
    </source>
</evidence>
<evidence type="ECO:0000256" key="3">
    <source>
        <dbReference type="ARBA" id="ARBA00022448"/>
    </source>
</evidence>
<organism evidence="12 13">
    <name type="scientific">Moniliophthora roreri</name>
    <name type="common">Frosty pod rot fungus</name>
    <name type="synonym">Monilia roreri</name>
    <dbReference type="NCBI Taxonomy" id="221103"/>
    <lineage>
        <taxon>Eukaryota</taxon>
        <taxon>Fungi</taxon>
        <taxon>Dikarya</taxon>
        <taxon>Basidiomycota</taxon>
        <taxon>Agaricomycotina</taxon>
        <taxon>Agaricomycetes</taxon>
        <taxon>Agaricomycetidae</taxon>
        <taxon>Agaricales</taxon>
        <taxon>Marasmiineae</taxon>
        <taxon>Marasmiaceae</taxon>
        <taxon>Moniliophthora</taxon>
    </lineage>
</organism>
<dbReference type="SMART" id="SM00230">
    <property type="entry name" value="CysPc"/>
    <property type="match status" value="2"/>
</dbReference>
<dbReference type="InterPro" id="IPR036837">
    <property type="entry name" value="Cation_efflux_CTD_sf"/>
</dbReference>
<dbReference type="eggNOG" id="KOG0045">
    <property type="taxonomic scope" value="Eukaryota"/>
</dbReference>
<comment type="caution">
    <text evidence="8">Lacks conserved residue(s) required for the propagation of feature annotation.</text>
</comment>
<dbReference type="GO" id="GO:0098771">
    <property type="term" value="P:inorganic ion homeostasis"/>
    <property type="evidence" value="ECO:0007669"/>
    <property type="project" value="UniProtKB-ARBA"/>
</dbReference>
<feature type="region of interest" description="Disordered" evidence="9">
    <location>
        <begin position="792"/>
        <end position="826"/>
    </location>
</feature>
<feature type="transmembrane region" description="Helical" evidence="10">
    <location>
        <begin position="700"/>
        <end position="721"/>
    </location>
</feature>
<dbReference type="Proteomes" id="UP000054988">
    <property type="component" value="Unassembled WGS sequence"/>
</dbReference>
<dbReference type="Gene3D" id="3.90.70.10">
    <property type="entry name" value="Cysteine proteinases"/>
    <property type="match status" value="2"/>
</dbReference>
<feature type="region of interest" description="Disordered" evidence="9">
    <location>
        <begin position="1537"/>
        <end position="1570"/>
    </location>
</feature>
<keyword evidence="6 10" id="KW-0472">Membrane</keyword>
<dbReference type="GO" id="GO:0016020">
    <property type="term" value="C:membrane"/>
    <property type="evidence" value="ECO:0007669"/>
    <property type="project" value="UniProtKB-SubCell"/>
</dbReference>
<gene>
    <name evidence="12" type="ORF">WG66_17270</name>
</gene>
<dbReference type="InterPro" id="IPR038765">
    <property type="entry name" value="Papain-like_cys_pep_sf"/>
</dbReference>
<feature type="transmembrane region" description="Helical" evidence="10">
    <location>
        <begin position="834"/>
        <end position="857"/>
    </location>
</feature>
<evidence type="ECO:0000256" key="2">
    <source>
        <dbReference type="ARBA" id="ARBA00007623"/>
    </source>
</evidence>
<protein>
    <recommendedName>
        <fullName evidence="11">Calpain catalytic domain-containing protein</fullName>
    </recommendedName>
</protein>
<comment type="subcellular location">
    <subcellularLocation>
        <location evidence="1">Membrane</location>
        <topology evidence="1">Multi-pass membrane protein</topology>
    </subcellularLocation>
</comment>
<feature type="region of interest" description="Disordered" evidence="9">
    <location>
        <begin position="1011"/>
        <end position="1036"/>
    </location>
</feature>
<evidence type="ECO:0000256" key="7">
    <source>
        <dbReference type="PIRSR" id="PIRSR622684-1"/>
    </source>
</evidence>
<dbReference type="PANTHER" id="PTHR10183">
    <property type="entry name" value="CALPAIN"/>
    <property type="match status" value="1"/>
</dbReference>
<feature type="domain" description="Calpain catalytic" evidence="11">
    <location>
        <begin position="1113"/>
        <end position="1364"/>
    </location>
</feature>
<evidence type="ECO:0000256" key="1">
    <source>
        <dbReference type="ARBA" id="ARBA00004141"/>
    </source>
</evidence>
<evidence type="ECO:0000259" key="11">
    <source>
        <dbReference type="PROSITE" id="PS50203"/>
    </source>
</evidence>
<evidence type="ECO:0000256" key="4">
    <source>
        <dbReference type="ARBA" id="ARBA00022692"/>
    </source>
</evidence>
<keyword evidence="3" id="KW-0813">Transport</keyword>
<accession>A0A0W0F1I8</accession>
<feature type="compositionally biased region" description="Acidic residues" evidence="9">
    <location>
        <begin position="1539"/>
        <end position="1565"/>
    </location>
</feature>
<feature type="transmembrane region" description="Helical" evidence="10">
    <location>
        <begin position="666"/>
        <end position="688"/>
    </location>
</feature>
<feature type="active site" evidence="7 8">
    <location>
        <position position="255"/>
    </location>
</feature>
<dbReference type="Pfam" id="PF16916">
    <property type="entry name" value="ZT_dimer"/>
    <property type="match status" value="1"/>
</dbReference>